<keyword evidence="2" id="KW-1185">Reference proteome</keyword>
<dbReference type="RefSeq" id="WP_252769913.1">
    <property type="nucleotide sequence ID" value="NZ_JAMXMC010000006.1"/>
</dbReference>
<name>A0ABT1BMH6_9BURK</name>
<dbReference type="Pfam" id="PF14375">
    <property type="entry name" value="Cys_rich_CWC"/>
    <property type="match status" value="1"/>
</dbReference>
<proteinExistence type="predicted"/>
<dbReference type="Proteomes" id="UP001204851">
    <property type="component" value="Unassembled WGS sequence"/>
</dbReference>
<sequence>MAFPGDTSSTATDRCPRCGGGFHCGVQDSTPCPCSTLTLSAELQAVLRTLYSGCLCLACLKALAAGAPLEPPAA</sequence>
<evidence type="ECO:0000313" key="1">
    <source>
        <dbReference type="EMBL" id="MCO5977410.1"/>
    </source>
</evidence>
<dbReference type="InterPro" id="IPR032720">
    <property type="entry name" value="Cys_rich_CWC"/>
</dbReference>
<organism evidence="1 2">
    <name type="scientific">Ideonella oryzae</name>
    <dbReference type="NCBI Taxonomy" id="2937441"/>
    <lineage>
        <taxon>Bacteria</taxon>
        <taxon>Pseudomonadati</taxon>
        <taxon>Pseudomonadota</taxon>
        <taxon>Betaproteobacteria</taxon>
        <taxon>Burkholderiales</taxon>
        <taxon>Sphaerotilaceae</taxon>
        <taxon>Ideonella</taxon>
    </lineage>
</organism>
<reference evidence="1 2" key="1">
    <citation type="submission" date="2022-06" db="EMBL/GenBank/DDBJ databases">
        <title>Ideonella sp. NS12-5 Genome sequencing and assembly.</title>
        <authorList>
            <person name="Jung Y."/>
        </authorList>
    </citation>
    <scope>NUCLEOTIDE SEQUENCE [LARGE SCALE GENOMIC DNA]</scope>
    <source>
        <strain evidence="1 2">NS12-5</strain>
    </source>
</reference>
<gene>
    <name evidence="1" type="ORF">M0L44_11880</name>
</gene>
<evidence type="ECO:0000313" key="2">
    <source>
        <dbReference type="Proteomes" id="UP001204851"/>
    </source>
</evidence>
<protein>
    <submittedName>
        <fullName evidence="1">Cysteine-rich CWC family protein</fullName>
    </submittedName>
</protein>
<comment type="caution">
    <text evidence="1">The sequence shown here is derived from an EMBL/GenBank/DDBJ whole genome shotgun (WGS) entry which is preliminary data.</text>
</comment>
<dbReference type="EMBL" id="JAMXMC010000006">
    <property type="protein sequence ID" value="MCO5977410.1"/>
    <property type="molecule type" value="Genomic_DNA"/>
</dbReference>
<accession>A0ABT1BMH6</accession>